<organism evidence="13 14">
    <name type="scientific">Hoylesella pleuritidis F0068</name>
    <dbReference type="NCBI Taxonomy" id="1081904"/>
    <lineage>
        <taxon>Bacteria</taxon>
        <taxon>Pseudomonadati</taxon>
        <taxon>Bacteroidota</taxon>
        <taxon>Bacteroidia</taxon>
        <taxon>Bacteroidales</taxon>
        <taxon>Prevotellaceae</taxon>
        <taxon>Hoylesella</taxon>
    </lineage>
</organism>
<keyword evidence="6 11" id="KW-0548">Nucleotidyltransferase</keyword>
<keyword evidence="14" id="KW-1185">Reference proteome</keyword>
<reference evidence="13 14" key="1">
    <citation type="submission" date="2013-08" db="EMBL/GenBank/DDBJ databases">
        <authorList>
            <person name="Durkin A.S."/>
            <person name="Haft D.R."/>
            <person name="McCorrison J."/>
            <person name="Torralba M."/>
            <person name="Gillis M."/>
            <person name="Haft D.H."/>
            <person name="Methe B."/>
            <person name="Sutton G."/>
            <person name="Nelson K.E."/>
        </authorList>
    </citation>
    <scope>NUCLEOTIDE SEQUENCE [LARGE SCALE GENOMIC DNA]</scope>
    <source>
        <strain evidence="13 14">F0068</strain>
    </source>
</reference>
<evidence type="ECO:0000256" key="1">
    <source>
        <dbReference type="ARBA" id="ARBA00002324"/>
    </source>
</evidence>
<comment type="caution">
    <text evidence="13">The sequence shown here is derived from an EMBL/GenBank/DDBJ whole genome shotgun (WGS) entry which is preliminary data.</text>
</comment>
<dbReference type="EMBL" id="AWET01000004">
    <property type="protein sequence ID" value="ERK04293.1"/>
    <property type="molecule type" value="Genomic_DNA"/>
</dbReference>
<evidence type="ECO:0000256" key="7">
    <source>
        <dbReference type="ARBA" id="ARBA00022741"/>
    </source>
</evidence>
<dbReference type="NCBIfam" id="TIGR00482">
    <property type="entry name" value="nicotinate (nicotinamide) nucleotide adenylyltransferase"/>
    <property type="match status" value="1"/>
</dbReference>
<dbReference type="PATRIC" id="fig|1081904.3.peg.121"/>
<comment type="function">
    <text evidence="1 11">Catalyzes the reversible adenylation of nicotinate mononucleotide (NaMN) to nicotinic acid adenine dinucleotide (NaAD).</text>
</comment>
<evidence type="ECO:0000256" key="2">
    <source>
        <dbReference type="ARBA" id="ARBA00005019"/>
    </source>
</evidence>
<comment type="pathway">
    <text evidence="2 11">Cofactor biosynthesis; NAD(+) biosynthesis; deamido-NAD(+) from nicotinate D-ribonucleotide: step 1/1.</text>
</comment>
<keyword evidence="4 11" id="KW-0662">Pyridine nucleotide biosynthesis</keyword>
<dbReference type="CDD" id="cd02165">
    <property type="entry name" value="NMNAT"/>
    <property type="match status" value="1"/>
</dbReference>
<gene>
    <name evidence="11 13" type="primary">nadD</name>
    <name evidence="13" type="ORF">HMPREF1218_1093</name>
</gene>
<evidence type="ECO:0000256" key="8">
    <source>
        <dbReference type="ARBA" id="ARBA00022840"/>
    </source>
</evidence>
<keyword evidence="7 11" id="KW-0547">Nucleotide-binding</keyword>
<dbReference type="Pfam" id="PF01467">
    <property type="entry name" value="CTP_transf_like"/>
    <property type="match status" value="1"/>
</dbReference>
<evidence type="ECO:0000256" key="5">
    <source>
        <dbReference type="ARBA" id="ARBA00022679"/>
    </source>
</evidence>
<dbReference type="PANTHER" id="PTHR39321:SF3">
    <property type="entry name" value="PHOSPHOPANTETHEINE ADENYLYLTRANSFERASE"/>
    <property type="match status" value="1"/>
</dbReference>
<accession>U2LIL1</accession>
<evidence type="ECO:0000256" key="6">
    <source>
        <dbReference type="ARBA" id="ARBA00022695"/>
    </source>
</evidence>
<evidence type="ECO:0000313" key="14">
    <source>
        <dbReference type="Proteomes" id="UP000016600"/>
    </source>
</evidence>
<dbReference type="RefSeq" id="WP_021582899.1">
    <property type="nucleotide sequence ID" value="NZ_AWET01000004.1"/>
</dbReference>
<dbReference type="GO" id="GO:0009435">
    <property type="term" value="P:NAD+ biosynthetic process"/>
    <property type="evidence" value="ECO:0007669"/>
    <property type="project" value="UniProtKB-UniRule"/>
</dbReference>
<dbReference type="AlphaFoldDB" id="U2LIL1"/>
<evidence type="ECO:0000256" key="10">
    <source>
        <dbReference type="ARBA" id="ARBA00048721"/>
    </source>
</evidence>
<sequence length="197" mass="22564">MIKTGIFGGSFNPIHNGHIALAKHILSLAGLDEIWFVVSPQNPFKSTDSDLLADHFRLELTRLALADKPHLVANDYEFHLPKPSYMWHTLQAMSYDYPNRTFTLLIGADNWMRFSHWYHADDIIAHYPIVIYPRQGAPIDTATLPPSVHLINTPLYNISSTEIRRRIRTGTPVDTLLPPSILRKVQKYYHSNTKFSS</sequence>
<name>U2LIL1_9BACT</name>
<dbReference type="SUPFAM" id="SSF52374">
    <property type="entry name" value="Nucleotidylyl transferase"/>
    <property type="match status" value="1"/>
</dbReference>
<evidence type="ECO:0000313" key="13">
    <source>
        <dbReference type="EMBL" id="ERK04293.1"/>
    </source>
</evidence>
<dbReference type="NCBIfam" id="TIGR00125">
    <property type="entry name" value="cyt_tran_rel"/>
    <property type="match status" value="1"/>
</dbReference>
<dbReference type="UniPathway" id="UPA00253">
    <property type="reaction ID" value="UER00332"/>
</dbReference>
<dbReference type="GO" id="GO:0004515">
    <property type="term" value="F:nicotinate-nucleotide adenylyltransferase activity"/>
    <property type="evidence" value="ECO:0007669"/>
    <property type="project" value="UniProtKB-UniRule"/>
</dbReference>
<evidence type="ECO:0000256" key="11">
    <source>
        <dbReference type="HAMAP-Rule" id="MF_00244"/>
    </source>
</evidence>
<dbReference type="InterPro" id="IPR004821">
    <property type="entry name" value="Cyt_trans-like"/>
</dbReference>
<dbReference type="HAMAP" id="MF_00244">
    <property type="entry name" value="NaMN_adenylyltr"/>
    <property type="match status" value="1"/>
</dbReference>
<keyword evidence="8 11" id="KW-0067">ATP-binding</keyword>
<feature type="domain" description="Cytidyltransferase-like" evidence="12">
    <location>
        <begin position="6"/>
        <end position="166"/>
    </location>
</feature>
<proteinExistence type="inferred from homology"/>
<evidence type="ECO:0000256" key="9">
    <source>
        <dbReference type="ARBA" id="ARBA00023027"/>
    </source>
</evidence>
<evidence type="ECO:0000256" key="4">
    <source>
        <dbReference type="ARBA" id="ARBA00022642"/>
    </source>
</evidence>
<dbReference type="EC" id="2.7.7.18" evidence="11"/>
<comment type="catalytic activity">
    <reaction evidence="10 11">
        <text>nicotinate beta-D-ribonucleotide + ATP + H(+) = deamido-NAD(+) + diphosphate</text>
        <dbReference type="Rhea" id="RHEA:22860"/>
        <dbReference type="ChEBI" id="CHEBI:15378"/>
        <dbReference type="ChEBI" id="CHEBI:30616"/>
        <dbReference type="ChEBI" id="CHEBI:33019"/>
        <dbReference type="ChEBI" id="CHEBI:57502"/>
        <dbReference type="ChEBI" id="CHEBI:58437"/>
        <dbReference type="EC" id="2.7.7.18"/>
    </reaction>
</comment>
<dbReference type="InterPro" id="IPR005248">
    <property type="entry name" value="NadD/NMNAT"/>
</dbReference>
<keyword evidence="5 11" id="KW-0808">Transferase</keyword>
<dbReference type="Gene3D" id="3.40.50.620">
    <property type="entry name" value="HUPs"/>
    <property type="match status" value="1"/>
</dbReference>
<protein>
    <recommendedName>
        <fullName evidence="11">Probable nicotinate-nucleotide adenylyltransferase</fullName>
        <ecNumber evidence="11">2.7.7.18</ecNumber>
    </recommendedName>
    <alternativeName>
        <fullName evidence="11">Deamido-NAD(+) diphosphorylase</fullName>
    </alternativeName>
    <alternativeName>
        <fullName evidence="11">Deamido-NAD(+) pyrophosphorylase</fullName>
    </alternativeName>
    <alternativeName>
        <fullName evidence="11">Nicotinate mononucleotide adenylyltransferase</fullName>
        <shortName evidence="11">NaMN adenylyltransferase</shortName>
    </alternativeName>
</protein>
<comment type="similarity">
    <text evidence="3 11">Belongs to the NadD family.</text>
</comment>
<dbReference type="Proteomes" id="UP000016600">
    <property type="component" value="Unassembled WGS sequence"/>
</dbReference>
<evidence type="ECO:0000259" key="12">
    <source>
        <dbReference type="Pfam" id="PF01467"/>
    </source>
</evidence>
<keyword evidence="9 11" id="KW-0520">NAD</keyword>
<dbReference type="GO" id="GO:0005524">
    <property type="term" value="F:ATP binding"/>
    <property type="evidence" value="ECO:0007669"/>
    <property type="project" value="UniProtKB-KW"/>
</dbReference>
<dbReference type="PANTHER" id="PTHR39321">
    <property type="entry name" value="NICOTINATE-NUCLEOTIDE ADENYLYLTRANSFERASE-RELATED"/>
    <property type="match status" value="1"/>
</dbReference>
<dbReference type="InterPro" id="IPR014729">
    <property type="entry name" value="Rossmann-like_a/b/a_fold"/>
</dbReference>
<evidence type="ECO:0000256" key="3">
    <source>
        <dbReference type="ARBA" id="ARBA00009014"/>
    </source>
</evidence>